<keyword evidence="1" id="KW-1133">Transmembrane helix</keyword>
<evidence type="ECO:0000256" key="1">
    <source>
        <dbReference type="SAM" id="Phobius"/>
    </source>
</evidence>
<keyword evidence="1" id="KW-0812">Transmembrane</keyword>
<gene>
    <name evidence="2" type="ORF">SAMN04487894_13421</name>
</gene>
<dbReference type="InterPro" id="IPR004316">
    <property type="entry name" value="SWEET_rpt"/>
</dbReference>
<feature type="transmembrane region" description="Helical" evidence="1">
    <location>
        <begin position="66"/>
        <end position="85"/>
    </location>
</feature>
<dbReference type="EMBL" id="FMZO01000034">
    <property type="protein sequence ID" value="SDE31419.1"/>
    <property type="molecule type" value="Genomic_DNA"/>
</dbReference>
<feature type="transmembrane region" description="Helical" evidence="1">
    <location>
        <begin position="39"/>
        <end position="60"/>
    </location>
</feature>
<dbReference type="Pfam" id="PF03083">
    <property type="entry name" value="MtN3_slv"/>
    <property type="match status" value="1"/>
</dbReference>
<name>A0A1G7BWM3_NIADE</name>
<keyword evidence="1" id="KW-0472">Membrane</keyword>
<dbReference type="Gene3D" id="1.20.1280.290">
    <property type="match status" value="1"/>
</dbReference>
<protein>
    <submittedName>
        <fullName evidence="2">Uncharacterized conserved protein, contains PQ loop repeat</fullName>
    </submittedName>
</protein>
<proteinExistence type="predicted"/>
<dbReference type="OrthoDB" id="122062at2"/>
<sequence>MSFEGTISTLTIISSLAVKLIGGPGQIKLLIQTKNAQGISLLQWILVVLSYVLWLLHGIVKKDITVIVGQGIGVLTSGVTLFFIVKYREKNA</sequence>
<dbReference type="Proteomes" id="UP000198757">
    <property type="component" value="Unassembled WGS sequence"/>
</dbReference>
<dbReference type="AlphaFoldDB" id="A0A1G7BWM3"/>
<evidence type="ECO:0000313" key="3">
    <source>
        <dbReference type="Proteomes" id="UP000198757"/>
    </source>
</evidence>
<dbReference type="RefSeq" id="WP_090393645.1">
    <property type="nucleotide sequence ID" value="NZ_FMZO01000034.1"/>
</dbReference>
<evidence type="ECO:0000313" key="2">
    <source>
        <dbReference type="EMBL" id="SDE31419.1"/>
    </source>
</evidence>
<dbReference type="STRING" id="1285928.SAMN04487894_13421"/>
<accession>A0A1G7BWM3</accession>
<dbReference type="GO" id="GO:0016020">
    <property type="term" value="C:membrane"/>
    <property type="evidence" value="ECO:0007669"/>
    <property type="project" value="InterPro"/>
</dbReference>
<organism evidence="2 3">
    <name type="scientific">Niabella drilacis (strain DSM 25811 / CCM 8410 / CCUG 62505 / LMG 26954 / E90)</name>
    <dbReference type="NCBI Taxonomy" id="1285928"/>
    <lineage>
        <taxon>Bacteria</taxon>
        <taxon>Pseudomonadati</taxon>
        <taxon>Bacteroidota</taxon>
        <taxon>Chitinophagia</taxon>
        <taxon>Chitinophagales</taxon>
        <taxon>Chitinophagaceae</taxon>
        <taxon>Niabella</taxon>
    </lineage>
</organism>
<reference evidence="3" key="1">
    <citation type="submission" date="2016-10" db="EMBL/GenBank/DDBJ databases">
        <authorList>
            <person name="Varghese N."/>
            <person name="Submissions S."/>
        </authorList>
    </citation>
    <scope>NUCLEOTIDE SEQUENCE [LARGE SCALE GENOMIC DNA]</scope>
    <source>
        <strain evidence="3">DSM 25811 / CCM 8410 / LMG 26954 / E90</strain>
    </source>
</reference>
<keyword evidence="3" id="KW-1185">Reference proteome</keyword>